<dbReference type="EMBL" id="FOQE01000006">
    <property type="protein sequence ID" value="SFH60560.1"/>
    <property type="molecule type" value="Genomic_DNA"/>
</dbReference>
<dbReference type="InterPro" id="IPR035903">
    <property type="entry name" value="HesB-like_dom_sf"/>
</dbReference>
<name>A0A1I3BEI0_9LACT</name>
<evidence type="ECO:0000313" key="3">
    <source>
        <dbReference type="Proteomes" id="UP000198668"/>
    </source>
</evidence>
<accession>A0A1I3BEI0</accession>
<dbReference type="Proteomes" id="UP000198668">
    <property type="component" value="Unassembled WGS sequence"/>
</dbReference>
<dbReference type="OrthoDB" id="1645729at2"/>
<comment type="similarity">
    <text evidence="1">Belongs to the HesB/IscA family.</text>
</comment>
<dbReference type="InterPro" id="IPR008326">
    <property type="entry name" value="PdhI-like"/>
</dbReference>
<dbReference type="SUPFAM" id="SSF89360">
    <property type="entry name" value="HesB-like domain"/>
    <property type="match status" value="1"/>
</dbReference>
<gene>
    <name evidence="2" type="ORF">SAMN04489868_10614</name>
</gene>
<keyword evidence="3" id="KW-1185">Reference proteome</keyword>
<proteinExistence type="inferred from homology"/>
<evidence type="ECO:0000256" key="1">
    <source>
        <dbReference type="ARBA" id="ARBA00006718"/>
    </source>
</evidence>
<protein>
    <submittedName>
        <fullName evidence="2">Uncharacterized protein YneR</fullName>
    </submittedName>
</protein>
<dbReference type="AlphaFoldDB" id="A0A1I3BEI0"/>
<reference evidence="2 3" key="1">
    <citation type="submission" date="2016-10" db="EMBL/GenBank/DDBJ databases">
        <authorList>
            <person name="de Groot N.N."/>
        </authorList>
    </citation>
    <scope>NUCLEOTIDE SEQUENCE [LARGE SCALE GENOMIC DNA]</scope>
    <source>
        <strain evidence="2 3">DSM 27630</strain>
    </source>
</reference>
<dbReference type="RefSeq" id="WP_092091472.1">
    <property type="nucleotide sequence ID" value="NZ_FOQE01000006.1"/>
</dbReference>
<evidence type="ECO:0000313" key="2">
    <source>
        <dbReference type="EMBL" id="SFH60560.1"/>
    </source>
</evidence>
<dbReference type="PIRSF" id="PIRSF034852">
    <property type="entry name" value="UCP034852"/>
    <property type="match status" value="1"/>
</dbReference>
<sequence>MKITISDQAQQWFEDELGIPEGYGIRFLGKVYGKTEIHEGFSVAMNVEEPGGDLLASTTKGGILYFINHSDEWFFSGHDLEVDFDQEREEPIYHFHEQ</sequence>
<organism evidence="2 3">
    <name type="scientific">Pisciglobus halotolerans</name>
    <dbReference type="NCBI Taxonomy" id="745365"/>
    <lineage>
        <taxon>Bacteria</taxon>
        <taxon>Bacillati</taxon>
        <taxon>Bacillota</taxon>
        <taxon>Bacilli</taxon>
        <taxon>Lactobacillales</taxon>
        <taxon>Carnobacteriaceae</taxon>
    </lineage>
</organism>